<name>A0AAW2FAF8_9HYME</name>
<evidence type="ECO:0000256" key="2">
    <source>
        <dbReference type="SAM" id="Phobius"/>
    </source>
</evidence>
<gene>
    <name evidence="3" type="ORF">PUN28_013007</name>
</gene>
<dbReference type="Proteomes" id="UP001430953">
    <property type="component" value="Unassembled WGS sequence"/>
</dbReference>
<evidence type="ECO:0000313" key="4">
    <source>
        <dbReference type="Proteomes" id="UP001430953"/>
    </source>
</evidence>
<feature type="transmembrane region" description="Helical" evidence="2">
    <location>
        <begin position="89"/>
        <end position="112"/>
    </location>
</feature>
<evidence type="ECO:0000256" key="1">
    <source>
        <dbReference type="SAM" id="MobiDB-lite"/>
    </source>
</evidence>
<feature type="region of interest" description="Disordered" evidence="1">
    <location>
        <begin position="1"/>
        <end position="33"/>
    </location>
</feature>
<organism evidence="3 4">
    <name type="scientific">Cardiocondyla obscurior</name>
    <dbReference type="NCBI Taxonomy" id="286306"/>
    <lineage>
        <taxon>Eukaryota</taxon>
        <taxon>Metazoa</taxon>
        <taxon>Ecdysozoa</taxon>
        <taxon>Arthropoda</taxon>
        <taxon>Hexapoda</taxon>
        <taxon>Insecta</taxon>
        <taxon>Pterygota</taxon>
        <taxon>Neoptera</taxon>
        <taxon>Endopterygota</taxon>
        <taxon>Hymenoptera</taxon>
        <taxon>Apocrita</taxon>
        <taxon>Aculeata</taxon>
        <taxon>Formicoidea</taxon>
        <taxon>Formicidae</taxon>
        <taxon>Myrmicinae</taxon>
        <taxon>Cardiocondyla</taxon>
    </lineage>
</organism>
<comment type="caution">
    <text evidence="3">The sequence shown here is derived from an EMBL/GenBank/DDBJ whole genome shotgun (WGS) entry which is preliminary data.</text>
</comment>
<keyword evidence="2" id="KW-0472">Membrane</keyword>
<reference evidence="3 4" key="1">
    <citation type="submission" date="2023-03" db="EMBL/GenBank/DDBJ databases">
        <title>High recombination rates correlate with genetic variation in Cardiocondyla obscurior ants.</title>
        <authorList>
            <person name="Errbii M."/>
        </authorList>
    </citation>
    <scope>NUCLEOTIDE SEQUENCE [LARGE SCALE GENOMIC DNA]</scope>
    <source>
        <strain evidence="3">Alpha-2009</strain>
        <tissue evidence="3">Whole body</tissue>
    </source>
</reference>
<proteinExistence type="predicted"/>
<keyword evidence="2" id="KW-1133">Transmembrane helix</keyword>
<protein>
    <submittedName>
        <fullName evidence="3">Uncharacterized protein</fullName>
    </submittedName>
</protein>
<sequence length="185" mass="20709">MRAPTQPIYRNRERHLPPSISTSSNRTARVARPSSSVPTWTCRSSSRFPFSLSRPLINGSPSAALDVVSLAAHRRGAPRARSLSRSSPIYSSAVDLFVLLFLFRYPISFLFFCSPFANSGNKCLAVLLIAFPALLLFYRAPCSTTPFVISSRGPEFSGFFNLLIILLRFLSNQPRPLPHSRHRRL</sequence>
<evidence type="ECO:0000313" key="3">
    <source>
        <dbReference type="EMBL" id="KAL0111509.1"/>
    </source>
</evidence>
<feature type="transmembrane region" description="Helical" evidence="2">
    <location>
        <begin position="124"/>
        <end position="141"/>
    </location>
</feature>
<dbReference type="AlphaFoldDB" id="A0AAW2FAF8"/>
<accession>A0AAW2FAF8</accession>
<dbReference type="EMBL" id="JADYXP020000013">
    <property type="protein sequence ID" value="KAL0111509.1"/>
    <property type="molecule type" value="Genomic_DNA"/>
</dbReference>
<keyword evidence="4" id="KW-1185">Reference proteome</keyword>
<feature type="compositionally biased region" description="Polar residues" evidence="1">
    <location>
        <begin position="19"/>
        <end position="33"/>
    </location>
</feature>
<keyword evidence="2" id="KW-0812">Transmembrane</keyword>